<evidence type="ECO:0000256" key="1">
    <source>
        <dbReference type="SAM" id="MobiDB-lite"/>
    </source>
</evidence>
<evidence type="ECO:0000313" key="6">
    <source>
        <dbReference type="Proteomes" id="UP000031516"/>
    </source>
</evidence>
<dbReference type="Proteomes" id="UP000031516">
    <property type="component" value="Unassembled WGS sequence"/>
</dbReference>
<dbReference type="OrthoDB" id="4090074at2759"/>
<protein>
    <submittedName>
        <fullName evidence="5">WGS project CCBQ000000000 data, contig 00014</fullName>
    </submittedName>
</protein>
<sequence length="859" mass="97737">MSLQSRHVDRGLQLGIGVVAPSTFVPFNKSNLERGSDARWALSSLKKRDRMYFSGMRILQYGDARDLQTRQSGHQLDKNSDEVMYPVDGQCFWDRLLQQQDQGSIMKDVHLRPSGEIVSLSITDATGNFFVPSSLVSKIAKGEISMTSDDGHRKQVRPIRESSSHTKKDFKAIDPTKKRQLAIAQLLPVVDARLDKEPTTLLINIKGPTDSDLSLQTLVYDQSSGLYEKHGTPTVISLFSRIKHIEIPSLSKHVGKYPNLFAVITNNKVHVIRLDRFQPDSIELTEFEPLEFRDFEQFPIVHVTFNPWNHMEMALIDSKGNWCIAKLETHKRQRCNVKLRREISGSIFDPTEISPWNHIEWQDDHTSLIILNRSRLTVVNLEQNWQQDIIQAKTWSELRDFKRITDNLFLLLTSKEIILMQVRDQHIDRLLSWKHEWDPLDPSIRTSFKICEDDEYGQLIHILLYSKLTVKVYGILFGYKENNWSVIASKPFLLSLGNIKSKDGLNTIEFPDVNLYAIPSDSDEGDELSKDFLCVTGFVGSDTVVQGFLSTTESSNHIQLDLEHPTCDYSLLFLNKISTLFNQNLPVAPADYRREHEYQMFQQYGYAISEKLNEQLELWKKKTDKCNLNIDSLGSLKTFSSYFQNVSEYASLIEQLITYYKEHDLTFSDTGVVMNQLWGEKLNSWEAFFNRLLVAWDIISPGAEDLCRLATEDMALSLISYQNEGEIKNTLAAVNSEISKSMKGILDVWDNDFSESQNNVQSTHSALFPTASSQLFQIPTVKSSQQAPAKNKPSPSSKLSNMSVSQPTQPLTRTALPGNMAPAFSLGANLRSTQPMTTLSQPESGQRAKRKKKKVGGFN</sequence>
<dbReference type="AlphaFoldDB" id="A0A0A8L8W5"/>
<evidence type="ECO:0000259" key="4">
    <source>
        <dbReference type="Pfam" id="PF20640"/>
    </source>
</evidence>
<dbReference type="GO" id="GO:0001163">
    <property type="term" value="F:RNA polymerase I transcription regulatory region sequence-specific DNA binding"/>
    <property type="evidence" value="ECO:0007669"/>
    <property type="project" value="TreeGrafter"/>
</dbReference>
<feature type="domain" description="RRN6 beta-propeller" evidence="2">
    <location>
        <begin position="174"/>
        <end position="496"/>
    </location>
</feature>
<dbReference type="Pfam" id="PF20639">
    <property type="entry name" value="Rrn6_K-rich"/>
    <property type="match status" value="1"/>
</dbReference>
<feature type="compositionally biased region" description="Low complexity" evidence="1">
    <location>
        <begin position="787"/>
        <end position="805"/>
    </location>
</feature>
<dbReference type="InterPro" id="IPR048537">
    <property type="entry name" value="RRN6_HB"/>
</dbReference>
<dbReference type="GO" id="GO:0001179">
    <property type="term" value="F:RNA polymerase I general transcription initiation factor binding"/>
    <property type="evidence" value="ECO:0007669"/>
    <property type="project" value="TreeGrafter"/>
</dbReference>
<dbReference type="InterPro" id="IPR048535">
    <property type="entry name" value="RRN6_beta-prop"/>
</dbReference>
<feature type="domain" description="RRN6 helical bundle" evidence="4">
    <location>
        <begin position="553"/>
        <end position="701"/>
    </location>
</feature>
<dbReference type="GO" id="GO:0042790">
    <property type="term" value="P:nucleolar large rRNA transcription by RNA polymerase I"/>
    <property type="evidence" value="ECO:0007669"/>
    <property type="project" value="TreeGrafter"/>
</dbReference>
<organism evidence="5 6">
    <name type="scientific">Kluyveromyces dobzhanskii CBS 2104</name>
    <dbReference type="NCBI Taxonomy" id="1427455"/>
    <lineage>
        <taxon>Eukaryota</taxon>
        <taxon>Fungi</taxon>
        <taxon>Dikarya</taxon>
        <taxon>Ascomycota</taxon>
        <taxon>Saccharomycotina</taxon>
        <taxon>Saccharomycetes</taxon>
        <taxon>Saccharomycetales</taxon>
        <taxon>Saccharomycetaceae</taxon>
        <taxon>Kluyveromyces</taxon>
    </lineage>
</organism>
<dbReference type="EMBL" id="CCBQ010000039">
    <property type="protein sequence ID" value="CDO94667.1"/>
    <property type="molecule type" value="Genomic_DNA"/>
</dbReference>
<proteinExistence type="predicted"/>
<evidence type="ECO:0000259" key="2">
    <source>
        <dbReference type="Pfam" id="PF10214"/>
    </source>
</evidence>
<accession>A0A0A8L8W5</accession>
<evidence type="ECO:0000313" key="5">
    <source>
        <dbReference type="EMBL" id="CDO94667.1"/>
    </source>
</evidence>
<evidence type="ECO:0000259" key="3">
    <source>
        <dbReference type="Pfam" id="PF20639"/>
    </source>
</evidence>
<dbReference type="Pfam" id="PF20640">
    <property type="entry name" value="Rrn6_HB"/>
    <property type="match status" value="1"/>
</dbReference>
<feature type="region of interest" description="Disordered" evidence="1">
    <location>
        <begin position="147"/>
        <end position="168"/>
    </location>
</feature>
<keyword evidence="6" id="KW-1185">Reference proteome</keyword>
<comment type="caution">
    <text evidence="5">The sequence shown here is derived from an EMBL/GenBank/DDBJ whole genome shotgun (WGS) entry which is preliminary data.</text>
</comment>
<reference evidence="5 6" key="1">
    <citation type="submission" date="2014-03" db="EMBL/GenBank/DDBJ databases">
        <title>The genome of Kluyveromyces dobzhanskii.</title>
        <authorList>
            <person name="Nystedt B."/>
            <person name="Astrom S."/>
        </authorList>
    </citation>
    <scope>NUCLEOTIDE SEQUENCE [LARGE SCALE GENOMIC DNA]</scope>
    <source>
        <strain evidence="5 6">CBS 2104</strain>
    </source>
</reference>
<feature type="domain" description="RRN6 K-rich C-terminal" evidence="3">
    <location>
        <begin position="745"/>
        <end position="858"/>
    </location>
</feature>
<dbReference type="PANTHER" id="PTHR28221:SF2">
    <property type="entry name" value="RNA POLYMERASE I-SPECIFIC TRANSCRIPTION INITIATION FACTOR RRN6"/>
    <property type="match status" value="1"/>
</dbReference>
<name>A0A0A8L8W5_9SACH</name>
<feature type="compositionally biased region" description="Basic residues" evidence="1">
    <location>
        <begin position="847"/>
        <end position="859"/>
    </location>
</feature>
<dbReference type="GO" id="GO:0070860">
    <property type="term" value="C:RNA polymerase I core factor complex"/>
    <property type="evidence" value="ECO:0007669"/>
    <property type="project" value="TreeGrafter"/>
</dbReference>
<dbReference type="InterPro" id="IPR048536">
    <property type="entry name" value="Rrn6_K-rich"/>
</dbReference>
<feature type="compositionally biased region" description="Polar residues" evidence="1">
    <location>
        <begin position="830"/>
        <end position="844"/>
    </location>
</feature>
<feature type="compositionally biased region" description="Basic and acidic residues" evidence="1">
    <location>
        <begin position="149"/>
        <end position="168"/>
    </location>
</feature>
<feature type="region of interest" description="Disordered" evidence="1">
    <location>
        <begin position="781"/>
        <end position="859"/>
    </location>
</feature>
<dbReference type="Pfam" id="PF10214">
    <property type="entry name" value="Rrn6_beta-prop"/>
    <property type="match status" value="1"/>
</dbReference>
<dbReference type="InterPro" id="IPR019350">
    <property type="entry name" value="RNA_pol_I-sp_TIF_RRN6-like"/>
</dbReference>
<dbReference type="PANTHER" id="PTHR28221">
    <property type="entry name" value="RNA POLYMERASE I-SPECIFIC TRANSCRIPTION INITIATION FACTOR RRN6"/>
    <property type="match status" value="1"/>
</dbReference>
<gene>
    <name evidence="5" type="ORF">KLDO_g2925</name>
</gene>